<dbReference type="AlphaFoldDB" id="A0A6I9LJW4"/>
<keyword evidence="4 9" id="KW-0067">ATP-binding</keyword>
<comment type="catalytic activity">
    <reaction evidence="7 10">
        <text>ATP + H2O = ADP + phosphate + H(+)</text>
        <dbReference type="Rhea" id="RHEA:13065"/>
        <dbReference type="ChEBI" id="CHEBI:15377"/>
        <dbReference type="ChEBI" id="CHEBI:15378"/>
        <dbReference type="ChEBI" id="CHEBI:30616"/>
        <dbReference type="ChEBI" id="CHEBI:43474"/>
        <dbReference type="ChEBI" id="CHEBI:456216"/>
        <dbReference type="EC" id="3.6.4.13"/>
    </reaction>
</comment>
<feature type="compositionally biased region" description="Basic and acidic residues" evidence="11">
    <location>
        <begin position="24"/>
        <end position="51"/>
    </location>
</feature>
<dbReference type="GO" id="GO:0003723">
    <property type="term" value="F:RNA binding"/>
    <property type="evidence" value="ECO:0007669"/>
    <property type="project" value="UniProtKB-UniRule"/>
</dbReference>
<dbReference type="Ensembl" id="ENSPEMT00000025929.2">
    <property type="protein sequence ID" value="ENSPEMP00000021568.2"/>
    <property type="gene ID" value="ENSPEMG00000019176.2"/>
</dbReference>
<dbReference type="GeneTree" id="ENSGT00550000075141"/>
<keyword evidence="3 9" id="KW-0347">Helicase</keyword>
<comment type="domain">
    <text evidence="10">The Q motif is unique to and characteristic of the DEAD box family of RNA helicases and controls ATP binding and hydrolysis.</text>
</comment>
<evidence type="ECO:0000256" key="11">
    <source>
        <dbReference type="SAM" id="MobiDB-lite"/>
    </source>
</evidence>
<evidence type="ECO:0000313" key="15">
    <source>
        <dbReference type="Proteomes" id="UP000694547"/>
    </source>
</evidence>
<dbReference type="Pfam" id="PF00270">
    <property type="entry name" value="DEAD"/>
    <property type="match status" value="1"/>
</dbReference>
<dbReference type="Pfam" id="PF00271">
    <property type="entry name" value="Helicase_C"/>
    <property type="match status" value="1"/>
</dbReference>
<dbReference type="CDD" id="cd18787">
    <property type="entry name" value="SF2_C_DEAD"/>
    <property type="match status" value="1"/>
</dbReference>
<dbReference type="OrthoDB" id="3370at2759"/>
<dbReference type="PROSITE" id="PS51192">
    <property type="entry name" value="HELICASE_ATP_BIND_1"/>
    <property type="match status" value="1"/>
</dbReference>
<evidence type="ECO:0000259" key="13">
    <source>
        <dbReference type="PROSITE" id="PS51194"/>
    </source>
</evidence>
<dbReference type="Proteomes" id="UP000694547">
    <property type="component" value="Chromosome 23"/>
</dbReference>
<evidence type="ECO:0000259" key="12">
    <source>
        <dbReference type="PROSITE" id="PS51192"/>
    </source>
</evidence>
<keyword evidence="5 10" id="KW-0694">RNA-binding</keyword>
<dbReference type="CTD" id="317781"/>
<sequence>MALFHVARYAGPEASELGDAEAEAGSRARVLLERLQNRARERQQREPKPESAEVAAEAAGKRRRRPRRRRGVSGSVVQSPEAPRAKRQKTDHNADAGRGEEASGELNAGAEDSDERPPEQAPRSLAPGPVLGDFARRKTPKVQPFLPAWLAEPSCVKKSVTEDLTPIEDIPEVHPDLQKQLRANGISSYFPVQAAVIPALLESADSGFLVGRGGYQPSDLCVSAPTGSGKTLAFVIPVVQALLHRVVCHIRALVVLPTKELAQQVCKVFNIYTDTTPLRVALVTGQKSLAKEQESLVQKTVDGYRCLADIVVATPGRLVDHIDQTPGFSLQQLRFLIIDEADRMIDSMHQCWLPRVVAAAFYSEGPSGSCALLQRTQPQVVTTASTCSPQMPLQKLLFSATLTQNPEKLQRLGLYQPRLFSTRLGHIGPKDTVEVDGNLEGKYTFPVGLTHHYVSCRLSSKPLIVLHLVLGMNFSRALCFTNSRENSHRLFLLAQAFGGVSVAEFSSRYGPGQRKKILKQFEQGKIQLLISTDATARGIDVQGVELVINYDAPQYLRTYVHRVGRTARAGKTGQAFTLLLKVQERKFLQMVSEAGVPELARHEIPRELLQPLVARYETALSQLEKTVKEEQKLKTA</sequence>
<keyword evidence="1 9" id="KW-0547">Nucleotide-binding</keyword>
<reference evidence="14" key="2">
    <citation type="submission" date="2025-08" db="UniProtKB">
        <authorList>
            <consortium name="Ensembl"/>
        </authorList>
    </citation>
    <scope>IDENTIFICATION</scope>
</reference>
<evidence type="ECO:0000256" key="9">
    <source>
        <dbReference type="RuleBase" id="RU000492"/>
    </source>
</evidence>
<dbReference type="SMART" id="SM00487">
    <property type="entry name" value="DEXDc"/>
    <property type="match status" value="1"/>
</dbReference>
<reference evidence="14" key="3">
    <citation type="submission" date="2025-09" db="UniProtKB">
        <authorList>
            <consortium name="Ensembl"/>
        </authorList>
    </citation>
    <scope>IDENTIFICATION</scope>
</reference>
<feature type="domain" description="Helicase ATP-binding" evidence="12">
    <location>
        <begin position="211"/>
        <end position="420"/>
    </location>
</feature>
<dbReference type="InterPro" id="IPR014001">
    <property type="entry name" value="Helicase_ATP-bd"/>
</dbReference>
<feature type="region of interest" description="Disordered" evidence="11">
    <location>
        <begin position="1"/>
        <end position="135"/>
    </location>
</feature>
<evidence type="ECO:0000256" key="6">
    <source>
        <dbReference type="ARBA" id="ARBA00038200"/>
    </source>
</evidence>
<dbReference type="SMART" id="SM00490">
    <property type="entry name" value="HELICc"/>
    <property type="match status" value="1"/>
</dbReference>
<evidence type="ECO:0000256" key="4">
    <source>
        <dbReference type="ARBA" id="ARBA00022840"/>
    </source>
</evidence>
<reference evidence="14 15" key="1">
    <citation type="submission" date="2018-10" db="EMBL/GenBank/DDBJ databases">
        <title>Improved assembly of the deer mouse Peromyscus maniculatus genome.</title>
        <authorList>
            <person name="Lassance J.-M."/>
            <person name="Hoekstra H.E."/>
        </authorList>
    </citation>
    <scope>NUCLEOTIDE SEQUENCE [LARGE SCALE GENOMIC DNA]</scope>
</reference>
<keyword evidence="15" id="KW-1185">Reference proteome</keyword>
<evidence type="ECO:0000256" key="1">
    <source>
        <dbReference type="ARBA" id="ARBA00022741"/>
    </source>
</evidence>
<dbReference type="PROSITE" id="PS00039">
    <property type="entry name" value="DEAD_ATP_HELICASE"/>
    <property type="match status" value="1"/>
</dbReference>
<dbReference type="GO" id="GO:0016787">
    <property type="term" value="F:hydrolase activity"/>
    <property type="evidence" value="ECO:0007669"/>
    <property type="project" value="UniProtKB-KW"/>
</dbReference>
<comment type="function">
    <text evidence="8">ATP-binding RNA helicase involved in the biogenesis of 60S ribosomal subunits.</text>
</comment>
<organism evidence="14 15">
    <name type="scientific">Peromyscus maniculatus bairdii</name>
    <name type="common">Prairie deer mouse</name>
    <dbReference type="NCBI Taxonomy" id="230844"/>
    <lineage>
        <taxon>Eukaryota</taxon>
        <taxon>Metazoa</taxon>
        <taxon>Chordata</taxon>
        <taxon>Craniata</taxon>
        <taxon>Vertebrata</taxon>
        <taxon>Euteleostomi</taxon>
        <taxon>Mammalia</taxon>
        <taxon>Eutheria</taxon>
        <taxon>Euarchontoglires</taxon>
        <taxon>Glires</taxon>
        <taxon>Rodentia</taxon>
        <taxon>Myomorpha</taxon>
        <taxon>Muroidea</taxon>
        <taxon>Cricetidae</taxon>
        <taxon>Neotominae</taxon>
        <taxon>Peromyscus</taxon>
    </lineage>
</organism>
<feature type="domain" description="Helicase C-terminal" evidence="13">
    <location>
        <begin position="448"/>
        <end position="612"/>
    </location>
</feature>
<dbReference type="GO" id="GO:0003724">
    <property type="term" value="F:RNA helicase activity"/>
    <property type="evidence" value="ECO:0007669"/>
    <property type="project" value="UniProtKB-EC"/>
</dbReference>
<evidence type="ECO:0000256" key="7">
    <source>
        <dbReference type="ARBA" id="ARBA00047984"/>
    </source>
</evidence>
<dbReference type="CDD" id="cd17956">
    <property type="entry name" value="DEADc_DDX51"/>
    <property type="match status" value="1"/>
</dbReference>
<dbReference type="InterPro" id="IPR001650">
    <property type="entry name" value="Helicase_C-like"/>
</dbReference>
<evidence type="ECO:0000256" key="5">
    <source>
        <dbReference type="ARBA" id="ARBA00022884"/>
    </source>
</evidence>
<dbReference type="EC" id="3.6.4.13" evidence="10"/>
<comment type="function">
    <text evidence="10">RNA helicase.</text>
</comment>
<evidence type="ECO:0000256" key="10">
    <source>
        <dbReference type="RuleBase" id="RU365068"/>
    </source>
</evidence>
<feature type="compositionally biased region" description="Basic and acidic residues" evidence="11">
    <location>
        <begin position="88"/>
        <end position="101"/>
    </location>
</feature>
<feature type="compositionally biased region" description="Basic residues" evidence="11">
    <location>
        <begin position="61"/>
        <end position="71"/>
    </location>
</feature>
<protein>
    <recommendedName>
        <fullName evidence="10">ATP-dependent RNA helicase</fullName>
        <ecNumber evidence="10">3.6.4.13</ecNumber>
    </recommendedName>
</protein>
<evidence type="ECO:0000313" key="14">
    <source>
        <dbReference type="Ensembl" id="ENSPEMP00000021568.2"/>
    </source>
</evidence>
<dbReference type="InterPro" id="IPR027417">
    <property type="entry name" value="P-loop_NTPase"/>
</dbReference>
<dbReference type="SUPFAM" id="SSF52540">
    <property type="entry name" value="P-loop containing nucleoside triphosphate hydrolases"/>
    <property type="match status" value="1"/>
</dbReference>
<dbReference type="FunFam" id="3.40.50.300:FF:001539">
    <property type="entry name" value="ATP-dependent RNA helicase DDX51"/>
    <property type="match status" value="1"/>
</dbReference>
<dbReference type="GeneID" id="102915484"/>
<dbReference type="Gene3D" id="3.40.50.300">
    <property type="entry name" value="P-loop containing nucleotide triphosphate hydrolases"/>
    <property type="match status" value="2"/>
</dbReference>
<dbReference type="PROSITE" id="PS51194">
    <property type="entry name" value="HELICASE_CTER"/>
    <property type="match status" value="1"/>
</dbReference>
<proteinExistence type="inferred from homology"/>
<evidence type="ECO:0000256" key="3">
    <source>
        <dbReference type="ARBA" id="ARBA00022806"/>
    </source>
</evidence>
<dbReference type="InterPro" id="IPR011545">
    <property type="entry name" value="DEAD/DEAH_box_helicase_dom"/>
</dbReference>
<dbReference type="InterPro" id="IPR000629">
    <property type="entry name" value="RNA-helicase_DEAD-box_CS"/>
</dbReference>
<evidence type="ECO:0000256" key="2">
    <source>
        <dbReference type="ARBA" id="ARBA00022801"/>
    </source>
</evidence>
<dbReference type="RefSeq" id="XP_006984162.1">
    <property type="nucleotide sequence ID" value="XM_006984100.4"/>
</dbReference>
<gene>
    <name evidence="14" type="primary">Ddx51</name>
</gene>
<comment type="similarity">
    <text evidence="6">Belongs to the DEAD box helicase family. DDX51/DBP6 subfamily.</text>
</comment>
<evidence type="ECO:0000256" key="8">
    <source>
        <dbReference type="ARBA" id="ARBA00056648"/>
    </source>
</evidence>
<accession>A0A6I9LJW4</accession>
<dbReference type="PANTHER" id="PTHR24031">
    <property type="entry name" value="RNA HELICASE"/>
    <property type="match status" value="1"/>
</dbReference>
<dbReference type="GO" id="GO:0005524">
    <property type="term" value="F:ATP binding"/>
    <property type="evidence" value="ECO:0007669"/>
    <property type="project" value="UniProtKB-UniRule"/>
</dbReference>
<keyword evidence="2 9" id="KW-0378">Hydrolase</keyword>
<name>A0A6I9LJW4_PERMB</name>